<sequence length="156" mass="17086">MLMKTSEDGRRVRKRELTLREELKAATSETMFKSKRIASSRAGTSPTSSSPEISPRSARSAPYKRAPSVATTMPTASDGNSFNSSSGSLRSIRSLRNVTGRRINSRNNSDSDDMDGRSRTNGAQRQGATPSGRLERELSGLRRKLDSCMADTAARW</sequence>
<feature type="compositionally biased region" description="Low complexity" evidence="1">
    <location>
        <begin position="39"/>
        <end position="61"/>
    </location>
</feature>
<evidence type="ECO:0000313" key="2">
    <source>
        <dbReference type="EMBL" id="CAI5734716.1"/>
    </source>
</evidence>
<accession>A0AAV0UCJ4</accession>
<protein>
    <submittedName>
        <fullName evidence="2">Uncharacterized protein</fullName>
    </submittedName>
</protein>
<proteinExistence type="predicted"/>
<reference evidence="2" key="1">
    <citation type="submission" date="2022-12" db="EMBL/GenBank/DDBJ databases">
        <authorList>
            <person name="Webb A."/>
        </authorList>
    </citation>
    <scope>NUCLEOTIDE SEQUENCE</scope>
    <source>
        <strain evidence="2">Pd1</strain>
    </source>
</reference>
<dbReference type="Proteomes" id="UP001162029">
    <property type="component" value="Unassembled WGS sequence"/>
</dbReference>
<feature type="compositionally biased region" description="Basic and acidic residues" evidence="1">
    <location>
        <begin position="133"/>
        <end position="146"/>
    </location>
</feature>
<dbReference type="EMBL" id="CANTFM010001073">
    <property type="protein sequence ID" value="CAI5734716.1"/>
    <property type="molecule type" value="Genomic_DNA"/>
</dbReference>
<organism evidence="2 3">
    <name type="scientific">Peronospora destructor</name>
    <dbReference type="NCBI Taxonomy" id="86335"/>
    <lineage>
        <taxon>Eukaryota</taxon>
        <taxon>Sar</taxon>
        <taxon>Stramenopiles</taxon>
        <taxon>Oomycota</taxon>
        <taxon>Peronosporomycetes</taxon>
        <taxon>Peronosporales</taxon>
        <taxon>Peronosporaceae</taxon>
        <taxon>Peronospora</taxon>
    </lineage>
</organism>
<comment type="caution">
    <text evidence="2">The sequence shown here is derived from an EMBL/GenBank/DDBJ whole genome shotgun (WGS) entry which is preliminary data.</text>
</comment>
<evidence type="ECO:0000256" key="1">
    <source>
        <dbReference type="SAM" id="MobiDB-lite"/>
    </source>
</evidence>
<feature type="compositionally biased region" description="Polar residues" evidence="1">
    <location>
        <begin position="120"/>
        <end position="129"/>
    </location>
</feature>
<feature type="compositionally biased region" description="Low complexity" evidence="1">
    <location>
        <begin position="77"/>
        <end position="108"/>
    </location>
</feature>
<evidence type="ECO:0000313" key="3">
    <source>
        <dbReference type="Proteomes" id="UP001162029"/>
    </source>
</evidence>
<dbReference type="AlphaFoldDB" id="A0AAV0UCJ4"/>
<keyword evidence="3" id="KW-1185">Reference proteome</keyword>
<name>A0AAV0UCJ4_9STRA</name>
<gene>
    <name evidence="2" type="ORF">PDE001_LOCUS5799</name>
</gene>
<feature type="region of interest" description="Disordered" evidence="1">
    <location>
        <begin position="23"/>
        <end position="156"/>
    </location>
</feature>